<evidence type="ECO:0000256" key="1">
    <source>
        <dbReference type="ARBA" id="ARBA00004651"/>
    </source>
</evidence>
<organism evidence="9 10">
    <name type="scientific">Allofournierella massiliensis</name>
    <dbReference type="NCBI Taxonomy" id="1650663"/>
    <lineage>
        <taxon>Bacteria</taxon>
        <taxon>Bacillati</taxon>
        <taxon>Bacillota</taxon>
        <taxon>Clostridia</taxon>
        <taxon>Eubacteriales</taxon>
        <taxon>Oscillospiraceae</taxon>
        <taxon>Allofournierella</taxon>
    </lineage>
</organism>
<keyword evidence="6 7" id="KW-0472">Membrane</keyword>
<dbReference type="PIRSF" id="PIRSF016636">
    <property type="entry name" value="AlgI_DltB"/>
    <property type="match status" value="1"/>
</dbReference>
<dbReference type="Pfam" id="PF03062">
    <property type="entry name" value="MBOAT"/>
    <property type="match status" value="1"/>
</dbReference>
<keyword evidence="3 7" id="KW-1003">Cell membrane</keyword>
<dbReference type="InterPro" id="IPR028362">
    <property type="entry name" value="AlgI"/>
</dbReference>
<reference evidence="9 10" key="1">
    <citation type="submission" date="2019-03" db="EMBL/GenBank/DDBJ databases">
        <title>Genomic Encyclopedia of Type Strains, Phase IV (KMG-IV): sequencing the most valuable type-strain genomes for metagenomic binning, comparative biology and taxonomic classification.</title>
        <authorList>
            <person name="Goeker M."/>
        </authorList>
    </citation>
    <scope>NUCLEOTIDE SEQUENCE [LARGE SCALE GENOMIC DNA]</scope>
    <source>
        <strain evidence="9 10">DSM 100451</strain>
    </source>
</reference>
<dbReference type="OrthoDB" id="9805788at2"/>
<evidence type="ECO:0000256" key="3">
    <source>
        <dbReference type="ARBA" id="ARBA00022475"/>
    </source>
</evidence>
<comment type="caution">
    <text evidence="9">The sequence shown here is derived from an EMBL/GenBank/DDBJ whole genome shotgun (WGS) entry which is preliminary data.</text>
</comment>
<feature type="transmembrane region" description="Helical" evidence="8">
    <location>
        <begin position="88"/>
        <end position="112"/>
    </location>
</feature>
<dbReference type="Proteomes" id="UP000295184">
    <property type="component" value="Unassembled WGS sequence"/>
</dbReference>
<keyword evidence="5 8" id="KW-1133">Transmembrane helix</keyword>
<feature type="transmembrane region" description="Helical" evidence="8">
    <location>
        <begin position="224"/>
        <end position="245"/>
    </location>
</feature>
<evidence type="ECO:0000313" key="9">
    <source>
        <dbReference type="EMBL" id="TCL57818.1"/>
    </source>
</evidence>
<name>A0A4R1QV52_9FIRM</name>
<dbReference type="PIRSF" id="PIRSF500217">
    <property type="entry name" value="AlgI"/>
    <property type="match status" value="1"/>
</dbReference>
<dbReference type="InterPro" id="IPR051085">
    <property type="entry name" value="MB_O-acyltransferase"/>
</dbReference>
<dbReference type="InterPro" id="IPR024194">
    <property type="entry name" value="Ac/AlaTfrase_AlgI/DltB"/>
</dbReference>
<dbReference type="PANTHER" id="PTHR13285:SF18">
    <property type="entry name" value="PROTEIN-CYSTEINE N-PALMITOYLTRANSFERASE RASP"/>
    <property type="match status" value="1"/>
</dbReference>
<evidence type="ECO:0000256" key="7">
    <source>
        <dbReference type="PIRNR" id="PIRNR016636"/>
    </source>
</evidence>
<evidence type="ECO:0000313" key="10">
    <source>
        <dbReference type="Proteomes" id="UP000295184"/>
    </source>
</evidence>
<dbReference type="EMBL" id="SLUM01000009">
    <property type="protein sequence ID" value="TCL57818.1"/>
    <property type="molecule type" value="Genomic_DNA"/>
</dbReference>
<evidence type="ECO:0000256" key="5">
    <source>
        <dbReference type="ARBA" id="ARBA00022989"/>
    </source>
</evidence>
<feature type="transmembrane region" description="Helical" evidence="8">
    <location>
        <begin position="447"/>
        <end position="466"/>
    </location>
</feature>
<evidence type="ECO:0000256" key="2">
    <source>
        <dbReference type="ARBA" id="ARBA00010323"/>
    </source>
</evidence>
<dbReference type="STRING" id="1650663.GCA_001486665_01163"/>
<comment type="subcellular location">
    <subcellularLocation>
        <location evidence="1">Cell membrane</location>
        <topology evidence="1">Multi-pass membrane protein</topology>
    </subcellularLocation>
</comment>
<feature type="transmembrane region" description="Helical" evidence="8">
    <location>
        <begin position="153"/>
        <end position="171"/>
    </location>
</feature>
<protein>
    <submittedName>
        <fullName evidence="9">D-alanyl-lipoteichoic acid acyltransferase DltB (MBOAT superfamily)</fullName>
    </submittedName>
</protein>
<keyword evidence="7 9" id="KW-0808">Transferase</keyword>
<sequence>MSFQNLSYLAFAPLVAFVYLKLMPRRWQNHFLLAASLVFYWCNRPTGDGFAGLWQALPIALLAASCVFVWRMGLSLQAAPPEQRGRKLAAAVIVLLAVLAVFKYFNLALAVLPFAPGVLHRLPFPLGISFYTFAALSYLIDVSRGDMPAEKKFVNLATFLSFFGTITAGPICRAQKVLPQLEQEHRFDAARTVRALQLFALGFFKKVAVADVLMMYVSQVFADIPGHGGPALLAATVGYTFYLYFDFVGYSQMARASALLLGLEIPENFKTPFFATNFSGFWSRWHISLSSWLQDYLFTTLVWADASKLPLLGRKITRFSPVFCVFCVFFVSGFWHGNTLPFVIWGLLQAAYRVGEELLHQKLGKPKKKAPARQQWAKRLGVFLLWNFSMVFFAMGSAIGQPEGESYGVGQAFAIVKGWFAGWSPARFASESWQAILGGFYNNTLMGAAWILMLACTLALAFWLDWQRNFQFKNKSEELVLTAQKPAVRWALYYALVLFSFAGLVMQNGGFAGGSFAYGGF</sequence>
<dbReference type="GO" id="GO:0016746">
    <property type="term" value="F:acyltransferase activity"/>
    <property type="evidence" value="ECO:0007669"/>
    <property type="project" value="UniProtKB-KW"/>
</dbReference>
<feature type="transmembrane region" description="Helical" evidence="8">
    <location>
        <begin position="124"/>
        <end position="141"/>
    </location>
</feature>
<comment type="similarity">
    <text evidence="2 7">Belongs to the membrane-bound acyltransferase family.</text>
</comment>
<keyword evidence="7 9" id="KW-0012">Acyltransferase</keyword>
<feature type="transmembrane region" description="Helical" evidence="8">
    <location>
        <begin position="6"/>
        <end position="23"/>
    </location>
</feature>
<gene>
    <name evidence="9" type="ORF">EDD77_10992</name>
</gene>
<dbReference type="RefSeq" id="WP_058963640.1">
    <property type="nucleotide sequence ID" value="NZ_CABKVM010000015.1"/>
</dbReference>
<dbReference type="AlphaFoldDB" id="A0A4R1QV52"/>
<keyword evidence="4 8" id="KW-0812">Transmembrane</keyword>
<feature type="transmembrane region" description="Helical" evidence="8">
    <location>
        <begin position="53"/>
        <end position="76"/>
    </location>
</feature>
<dbReference type="PANTHER" id="PTHR13285">
    <property type="entry name" value="ACYLTRANSFERASE"/>
    <property type="match status" value="1"/>
</dbReference>
<feature type="transmembrane region" description="Helical" evidence="8">
    <location>
        <begin position="487"/>
        <end position="506"/>
    </location>
</feature>
<evidence type="ECO:0000256" key="8">
    <source>
        <dbReference type="SAM" id="Phobius"/>
    </source>
</evidence>
<dbReference type="GO" id="GO:0005886">
    <property type="term" value="C:plasma membrane"/>
    <property type="evidence" value="ECO:0007669"/>
    <property type="project" value="UniProtKB-SubCell"/>
</dbReference>
<feature type="transmembrane region" description="Helical" evidence="8">
    <location>
        <begin position="380"/>
        <end position="399"/>
    </location>
</feature>
<dbReference type="GO" id="GO:0042121">
    <property type="term" value="P:alginic acid biosynthetic process"/>
    <property type="evidence" value="ECO:0007669"/>
    <property type="project" value="InterPro"/>
</dbReference>
<dbReference type="InterPro" id="IPR004299">
    <property type="entry name" value="MBOAT_fam"/>
</dbReference>
<evidence type="ECO:0000256" key="6">
    <source>
        <dbReference type="ARBA" id="ARBA00023136"/>
    </source>
</evidence>
<proteinExistence type="inferred from homology"/>
<feature type="transmembrane region" description="Helical" evidence="8">
    <location>
        <begin position="316"/>
        <end position="336"/>
    </location>
</feature>
<evidence type="ECO:0000256" key="4">
    <source>
        <dbReference type="ARBA" id="ARBA00022692"/>
    </source>
</evidence>
<accession>A0A4R1QV52</accession>